<dbReference type="PROSITE" id="PS51387">
    <property type="entry name" value="FAD_PCMH"/>
    <property type="match status" value="1"/>
</dbReference>
<dbReference type="Gene3D" id="3.30.465.10">
    <property type="match status" value="1"/>
</dbReference>
<dbReference type="EMBL" id="JBHSBU010000001">
    <property type="protein sequence ID" value="MFC4160984.1"/>
    <property type="molecule type" value="Genomic_DNA"/>
</dbReference>
<comment type="cofactor">
    <cofactor evidence="1">
        <name>FAD</name>
        <dbReference type="ChEBI" id="CHEBI:57692"/>
    </cofactor>
</comment>
<dbReference type="GO" id="GO:0019154">
    <property type="term" value="F:glycolate dehydrogenase activity"/>
    <property type="evidence" value="ECO:0007669"/>
    <property type="project" value="UniProtKB-EC"/>
</dbReference>
<dbReference type="Gene3D" id="1.10.45.10">
    <property type="entry name" value="Vanillyl-alcohol Oxidase, Chain A, domain 4"/>
    <property type="match status" value="1"/>
</dbReference>
<reference evidence="7" key="1">
    <citation type="journal article" date="2019" name="Int. J. Syst. Evol. Microbiol.">
        <title>The Global Catalogue of Microorganisms (GCM) 10K type strain sequencing project: providing services to taxonomists for standard genome sequencing and annotation.</title>
        <authorList>
            <consortium name="The Broad Institute Genomics Platform"/>
            <consortium name="The Broad Institute Genome Sequencing Center for Infectious Disease"/>
            <person name="Wu L."/>
            <person name="Ma J."/>
        </authorList>
    </citation>
    <scope>NUCLEOTIDE SEQUENCE [LARGE SCALE GENOMIC DNA]</scope>
    <source>
        <strain evidence="7">LMG 29894</strain>
    </source>
</reference>
<dbReference type="InterPro" id="IPR016164">
    <property type="entry name" value="FAD-linked_Oxase-like_C"/>
</dbReference>
<dbReference type="NCBIfam" id="NF008439">
    <property type="entry name" value="PRK11282.1"/>
    <property type="match status" value="1"/>
</dbReference>
<protein>
    <submittedName>
        <fullName evidence="6">Glycolate oxidase subunit GlcE</fullName>
        <ecNumber evidence="6">1.1.99.14</ecNumber>
    </submittedName>
</protein>
<dbReference type="RefSeq" id="WP_378166404.1">
    <property type="nucleotide sequence ID" value="NZ_JBHSBU010000001.1"/>
</dbReference>
<dbReference type="InterPro" id="IPR006094">
    <property type="entry name" value="Oxid_FAD_bind_N"/>
</dbReference>
<dbReference type="Proteomes" id="UP001595791">
    <property type="component" value="Unassembled WGS sequence"/>
</dbReference>
<dbReference type="InterPro" id="IPR016169">
    <property type="entry name" value="FAD-bd_PCMH_sub2"/>
</dbReference>
<organism evidence="6 7">
    <name type="scientific">Chitinimonas lacunae</name>
    <dbReference type="NCBI Taxonomy" id="1963018"/>
    <lineage>
        <taxon>Bacteria</taxon>
        <taxon>Pseudomonadati</taxon>
        <taxon>Pseudomonadota</taxon>
        <taxon>Betaproteobacteria</taxon>
        <taxon>Neisseriales</taxon>
        <taxon>Chitinibacteraceae</taxon>
        <taxon>Chitinimonas</taxon>
    </lineage>
</organism>
<accession>A0ABV8MSF6</accession>
<feature type="domain" description="FAD-binding PCMH-type" evidence="5">
    <location>
        <begin position="1"/>
        <end position="167"/>
    </location>
</feature>
<keyword evidence="4 6" id="KW-0560">Oxidoreductase</keyword>
<dbReference type="InterPro" id="IPR004113">
    <property type="entry name" value="FAD-bd_oxidored_4_C"/>
</dbReference>
<evidence type="ECO:0000256" key="3">
    <source>
        <dbReference type="ARBA" id="ARBA00022827"/>
    </source>
</evidence>
<proteinExistence type="predicted"/>
<dbReference type="SUPFAM" id="SSF56176">
    <property type="entry name" value="FAD-binding/transporter-associated domain-like"/>
    <property type="match status" value="1"/>
</dbReference>
<evidence type="ECO:0000256" key="4">
    <source>
        <dbReference type="ARBA" id="ARBA00023002"/>
    </source>
</evidence>
<comment type="caution">
    <text evidence="6">The sequence shown here is derived from an EMBL/GenBank/DDBJ whole genome shotgun (WGS) entry which is preliminary data.</text>
</comment>
<evidence type="ECO:0000313" key="7">
    <source>
        <dbReference type="Proteomes" id="UP001595791"/>
    </source>
</evidence>
<evidence type="ECO:0000259" key="5">
    <source>
        <dbReference type="PROSITE" id="PS51387"/>
    </source>
</evidence>
<dbReference type="EC" id="1.1.99.14" evidence="6"/>
<evidence type="ECO:0000313" key="6">
    <source>
        <dbReference type="EMBL" id="MFC4160984.1"/>
    </source>
</evidence>
<keyword evidence="7" id="KW-1185">Reference proteome</keyword>
<name>A0ABV8MSF6_9NEIS</name>
<sequence length="355" mass="37671">MLDTLIGQIQSAQATRRPLVVLGCGSKSWHAAQATGQQLVLADYRGIVDYQPTERVVTARAGTRLTDLQAELARHGQMLAAEPPTLGGQASLGGALACGWSGPRRPWAGALRDQVLGCTIINGQGQLLRFGGQVMKNVAGFDLSRLMVGSFGTLGVIVEASLRLAPRPETELVLRFELDQADAIRMMNHTAGSPFPLSGAAWERKILRLRLSGHASAVAAAAEQLGGDPDPEGLIWFARLADLRHPLFADPGQGMALWRLSLPSAAPPLLPGYPQLLDWGGALRWLVAPLEQSKVIRAAVEHQGGHATCLRQGSGGARLPRQHPLPPALAALQKRLKQAFDPAGILNPGAPLPGL</sequence>
<dbReference type="InterPro" id="IPR036318">
    <property type="entry name" value="FAD-bd_PCMH-like_sf"/>
</dbReference>
<dbReference type="InterPro" id="IPR016171">
    <property type="entry name" value="Vanillyl_alc_oxidase_C-sub2"/>
</dbReference>
<dbReference type="Pfam" id="PF02913">
    <property type="entry name" value="FAD-oxidase_C"/>
    <property type="match status" value="1"/>
</dbReference>
<gene>
    <name evidence="6" type="primary">glcE</name>
    <name evidence="6" type="ORF">ACFOW7_16740</name>
</gene>
<dbReference type="PANTHER" id="PTHR11748:SF103">
    <property type="entry name" value="GLYCOLATE OXIDASE SUBUNIT GLCE"/>
    <property type="match status" value="1"/>
</dbReference>
<dbReference type="Pfam" id="PF01565">
    <property type="entry name" value="FAD_binding_4"/>
    <property type="match status" value="1"/>
</dbReference>
<dbReference type="PANTHER" id="PTHR11748">
    <property type="entry name" value="D-LACTATE DEHYDROGENASE"/>
    <property type="match status" value="1"/>
</dbReference>
<dbReference type="InterPro" id="IPR016166">
    <property type="entry name" value="FAD-bd_PCMH"/>
</dbReference>
<evidence type="ECO:0000256" key="1">
    <source>
        <dbReference type="ARBA" id="ARBA00001974"/>
    </source>
</evidence>
<keyword evidence="3" id="KW-0274">FAD</keyword>
<dbReference type="SUPFAM" id="SSF55103">
    <property type="entry name" value="FAD-linked oxidases, C-terminal domain"/>
    <property type="match status" value="1"/>
</dbReference>
<evidence type="ECO:0000256" key="2">
    <source>
        <dbReference type="ARBA" id="ARBA00022630"/>
    </source>
</evidence>
<keyword evidence="2" id="KW-0285">Flavoprotein</keyword>